<dbReference type="NCBIfam" id="TIGR03726">
    <property type="entry name" value="strep_RK_lipo"/>
    <property type="match status" value="1"/>
</dbReference>
<comment type="caution">
    <text evidence="8">The sequence shown here is derived from an EMBL/GenBank/DDBJ whole genome shotgun (WGS) entry which is preliminary data.</text>
</comment>
<sequence length="1988" mass="217504">MTKLNNHRLLHLEKGQKHVFRKSKKYRTLCSVALGTVITTAIALGGSLVQADEVLTTESSQSTTLTENPATNLVEAQPSETPAHQIAETSTEQVSGEIPITIDHSSLDQAVTEAESQGVNVVEDAAVDLGTTQTSNETQEKLSQAAQDNQTQIDQIKQVTDNYVAAKENYVNEVTTIENANQSLVAAHQKAVQTSNLATTTLNEETLKLQENYTNVQIQVSDKQVSSGDGTSIKSYQDYVTAVETVIDSNKAAIEAYVVEKRKADGTREKNAQIEAENAAGLARVEAENAAITKRNQEGQAAVDAENAAGQAAVDKRNQDNQAQSSATDAEIAAIIARNKAKEEQVARENAAIDAYNAQEKARYERELAEISKGEDGYISEALAQALNLNNSEPQAQHGATTRNPDSIIATGAAVLGGYSKILDSTGFFVYNNFSTGETLGFDYSNLQNATFNNQRITKIHYDITNLVSPSGTNSVALYVPNDPTEGFIAYRNDGTGDWRSDKMEFRVTAKYYLEDGSQVSFSSEKPGVFTHSSLNHNDIGLEYVKDSSGRFVQINGSTIQVTNEGLARSLGSNRASDLGLSQEWDTTSSPYAYKGAIVSTVTSGDSYTVTFGQGDMPANAGGISYWFALNTLPVAKTVTPYIPKQHVTATLEPVPETEPVTPETYTPKTFTPEALKTFTPQELETVVEPELSLERVSPPIDPTLTELPSAPEVPTVHYHYHTLATQPAIVKEVKNSDGVSIDQTQVAKASRVIYPLTVEALSPNRSQTTSLIFEDALPAGYELDLETSMSENSDYDLTYDKENHLVTLTAKPSLLESINKNRSQSYTLVSPKLYGNVQNDGATYTNSYKLLVNKGTNTAYTVNSNLVTVRTPGDGKTTSLITPTKDNRNADGVIINDTVVPLGTINHYSLTWDLDQYKGDKSSADTIAKGFFYVDDYPEEVLDVMSDGVSLTTLDGEVVTGFKAMVFSSLEEVPNDLKSKLLAAKITPQGAFQVILPDDNTAFYQNYVQTGKSLLITTKMAVKESLAGQEVRYQNKAYQIDFGNGYQTKEVSNTLVTPHPEKKDLNADGEDINHTPMAVGQVNYYQLTWDLSQYQGVKASQAAIQEGFYFIDDFDETAVTPNSDLIQLIDSQGKEVTGVNVTLYQSLSELPQSLQKILVAAGISPKGTFQVFSADNPTDFYERYVTKGLDIVITNPMTVLKSYQGQSDPYQNKGYQVDFGHVYQTQVVDNTVPVVTPSKTNKNVDGEDMADKPVISGTINDYTMIWDLDQFKGMKASAADIAKGFYFVDDYPEDTVSVDESGVTLSDSQGNAVTGVSHRIYASFEDLPEELKTLFSSEKMSLTGAIQVFSADNPKDFYERYVTKGQSLTIVSPMRTKELLTSAKESYTNKAYQIDFNQISLADVVTNTLVKPEPQKQNLNADKVSINGQAMLVGSQNFYTLTWDLDQYQGILASQDQIAKGFYFVDDYPEEALDIDGNQIQVLTRSGEAVSGITVQTYQSLEEAPESLQAALQAKQISPKGAFQVFSPKDPVAFYQNYVQTGQTLTISNPMTVKEGLYNSGQSYQNKAYQVDFGLAYATEEVTNFVPKVKPTKTNTDGKGVVIDGKTVLPLSVTTYDITLDYSQYKDMIVTDDVLAKGFYMVDDYPEEALSILEDGIKVVDQNGNSVTGLSVKTYDSLSDAPQVVQDAFKDRKVEPKGAIQVFSAADPKSFYETYVKTGQNLKVSIPMEVKADLAKSGGQYSNTAYQIDFGIAYVTETVLNQVPKLEPEKDVVIDVSQKGQSLNGQEIALNQVFNYRLKGALIPADRASDLFEYSFKDDYDQSHDRYNGHYQVFTTVAVSLTDGTTLAEGTDVTKYTLQTLDTENGFVTIEFDSAFLSKVSAQSVFQADVYLEMERIATGQVENTFEHIVNGVTITSNTVSTYTPEVQVTVPPQEIPQSPLSETIETSKAQVLPSTGEVDNGFLALTGLGVLGLTYGLHRKRKQEGN</sequence>
<dbReference type="InterPro" id="IPR032300">
    <property type="entry name" value="Antigen_C"/>
</dbReference>
<keyword evidence="2" id="KW-0964">Secreted</keyword>
<organism evidence="8 9">
    <name type="scientific">Streptococcus loxodontisalivarius</name>
    <dbReference type="NCBI Taxonomy" id="1349415"/>
    <lineage>
        <taxon>Bacteria</taxon>
        <taxon>Bacillati</taxon>
        <taxon>Bacillota</taxon>
        <taxon>Bacilli</taxon>
        <taxon>Lactobacillales</taxon>
        <taxon>Streptococcaceae</taxon>
        <taxon>Streptococcus</taxon>
    </lineage>
</organism>
<comment type="similarity">
    <text evidence="5">Belongs to the antigen I/II family.</text>
</comment>
<evidence type="ECO:0000313" key="9">
    <source>
        <dbReference type="Proteomes" id="UP000697472"/>
    </source>
</evidence>
<reference evidence="8 9" key="1">
    <citation type="submission" date="2021-01" db="EMBL/GenBank/DDBJ databases">
        <title>Genomic Encyclopedia of Type Strains, Phase IV (KMG-IV): sequencing the most valuable type-strain genomes for metagenomic binning, comparative biology and taxonomic classification.</title>
        <authorList>
            <person name="Goeker M."/>
        </authorList>
    </citation>
    <scope>NUCLEOTIDE SEQUENCE [LARGE SCALE GENOMIC DNA]</scope>
    <source>
        <strain evidence="8 9">DSM 27382</strain>
    </source>
</reference>
<keyword evidence="3" id="KW-0732">Signal</keyword>
<accession>A0ABS2PPS7</accession>
<gene>
    <name evidence="8" type="ORF">JOC28_000338</name>
</gene>
<keyword evidence="9" id="KW-1185">Reference proteome</keyword>
<evidence type="ECO:0000256" key="4">
    <source>
        <dbReference type="ARBA" id="ARBA00023088"/>
    </source>
</evidence>
<dbReference type="InterPro" id="IPR021197">
    <property type="entry name" value="Cross-wall-target_lipo_motif"/>
</dbReference>
<dbReference type="InterPro" id="IPR026345">
    <property type="entry name" value="Adh_isopep-form_adh_dom"/>
</dbReference>
<dbReference type="NCBIfam" id="TIGR01167">
    <property type="entry name" value="LPXTG_anchor"/>
    <property type="match status" value="1"/>
</dbReference>
<evidence type="ECO:0000313" key="8">
    <source>
        <dbReference type="EMBL" id="MBM7642046.1"/>
    </source>
</evidence>
<dbReference type="SUPFAM" id="SSF74914">
    <property type="entry name" value="V-region of surface antigen I/II (SA I/II, PAC)"/>
    <property type="match status" value="1"/>
</dbReference>
<dbReference type="EMBL" id="JAFBEH010000004">
    <property type="protein sequence ID" value="MBM7642046.1"/>
    <property type="molecule type" value="Genomic_DNA"/>
</dbReference>
<dbReference type="PROSITE" id="PS50847">
    <property type="entry name" value="GRAM_POS_ANCHORING"/>
    <property type="match status" value="1"/>
</dbReference>
<evidence type="ECO:0000256" key="5">
    <source>
        <dbReference type="ARBA" id="ARBA00024351"/>
    </source>
</evidence>
<name>A0ABS2PPS7_9STRE</name>
<dbReference type="Gene3D" id="2.60.40.740">
    <property type="match status" value="7"/>
</dbReference>
<feature type="domain" description="Gram-positive cocci surface proteins LPxTG" evidence="7">
    <location>
        <begin position="1954"/>
        <end position="1988"/>
    </location>
</feature>
<keyword evidence="4" id="KW-0572">Peptidoglycan-anchor</keyword>
<dbReference type="InterPro" id="IPR036234">
    <property type="entry name" value="SA_I/II_PAC_V_sf"/>
</dbReference>
<dbReference type="Pfam" id="PF16364">
    <property type="entry name" value="Antigen_C"/>
    <property type="match status" value="1"/>
</dbReference>
<keyword evidence="1" id="KW-0134">Cell wall</keyword>
<dbReference type="Proteomes" id="UP000697472">
    <property type="component" value="Unassembled WGS sequence"/>
</dbReference>
<proteinExistence type="inferred from homology"/>
<feature type="region of interest" description="Disordered" evidence="6">
    <location>
        <begin position="298"/>
        <end position="327"/>
    </location>
</feature>
<dbReference type="Gene3D" id="2.60.530.10">
    <property type="entry name" value="Major cell-surface adhesin PAc"/>
    <property type="match status" value="1"/>
</dbReference>
<evidence type="ECO:0000256" key="2">
    <source>
        <dbReference type="ARBA" id="ARBA00022525"/>
    </source>
</evidence>
<dbReference type="Pfam" id="PF18652">
    <property type="entry name" value="Adhesin_P1_N"/>
    <property type="match status" value="1"/>
</dbReference>
<dbReference type="InterPro" id="IPR013574">
    <property type="entry name" value="Glucan-bd_C/Surface_Ag-I/II_V"/>
</dbReference>
<dbReference type="InterPro" id="IPR041324">
    <property type="entry name" value="AgI/II_N"/>
</dbReference>
<evidence type="ECO:0000256" key="1">
    <source>
        <dbReference type="ARBA" id="ARBA00022512"/>
    </source>
</evidence>
<evidence type="ECO:0000256" key="3">
    <source>
        <dbReference type="ARBA" id="ARBA00022729"/>
    </source>
</evidence>
<dbReference type="Pfam" id="PF17998">
    <property type="entry name" value="AgI_II_C2"/>
    <property type="match status" value="5"/>
</dbReference>
<evidence type="ECO:0000256" key="6">
    <source>
        <dbReference type="SAM" id="MobiDB-lite"/>
    </source>
</evidence>
<dbReference type="Pfam" id="PF08363">
    <property type="entry name" value="GbpC"/>
    <property type="match status" value="1"/>
</dbReference>
<dbReference type="InterPro" id="IPR019931">
    <property type="entry name" value="LPXTG_anchor"/>
</dbReference>
<dbReference type="NCBIfam" id="TIGR04228">
    <property type="entry name" value="isopep_sspB_C2"/>
    <property type="match status" value="5"/>
</dbReference>
<evidence type="ECO:0000259" key="7">
    <source>
        <dbReference type="PROSITE" id="PS50847"/>
    </source>
</evidence>
<dbReference type="Pfam" id="PF00746">
    <property type="entry name" value="Gram_pos_anchor"/>
    <property type="match status" value="1"/>
</dbReference>
<protein>
    <submittedName>
        <fullName evidence="8">Adhesin isopeptide-forming family sspB-C2 type protein/LPXTG-motif cell wall-anchored protein</fullName>
    </submittedName>
</protein>